<evidence type="ECO:0000313" key="7">
    <source>
        <dbReference type="Proteomes" id="UP001498398"/>
    </source>
</evidence>
<protein>
    <recommendedName>
        <fullName evidence="5">CCHC-type domain-containing protein</fullName>
    </recommendedName>
</protein>
<feature type="compositionally biased region" description="Acidic residues" evidence="4">
    <location>
        <begin position="199"/>
        <end position="233"/>
    </location>
</feature>
<dbReference type="EMBL" id="JBANRG010000041">
    <property type="protein sequence ID" value="KAK7447406.1"/>
    <property type="molecule type" value="Genomic_DNA"/>
</dbReference>
<organism evidence="6 7">
    <name type="scientific">Marasmiellus scandens</name>
    <dbReference type="NCBI Taxonomy" id="2682957"/>
    <lineage>
        <taxon>Eukaryota</taxon>
        <taxon>Fungi</taxon>
        <taxon>Dikarya</taxon>
        <taxon>Basidiomycota</taxon>
        <taxon>Agaricomycotina</taxon>
        <taxon>Agaricomycetes</taxon>
        <taxon>Agaricomycetidae</taxon>
        <taxon>Agaricales</taxon>
        <taxon>Marasmiineae</taxon>
        <taxon>Omphalotaceae</taxon>
        <taxon>Marasmiellus</taxon>
    </lineage>
</organism>
<feature type="region of interest" description="Disordered" evidence="4">
    <location>
        <begin position="1442"/>
        <end position="1472"/>
    </location>
</feature>
<keyword evidence="2" id="KW-0064">Aspartyl protease</keyword>
<reference evidence="6 7" key="1">
    <citation type="submission" date="2024-01" db="EMBL/GenBank/DDBJ databases">
        <title>A draft genome for the cacao thread blight pathogen Marasmiellus scandens.</title>
        <authorList>
            <person name="Baruah I.K."/>
            <person name="Leung J."/>
            <person name="Bukari Y."/>
            <person name="Amoako-Attah I."/>
            <person name="Meinhardt L.W."/>
            <person name="Bailey B.A."/>
            <person name="Cohen S.P."/>
        </authorList>
    </citation>
    <scope>NUCLEOTIDE SEQUENCE [LARGE SCALE GENOMIC DNA]</scope>
    <source>
        <strain evidence="6 7">GH-19</strain>
    </source>
</reference>
<feature type="compositionally biased region" description="Basic and acidic residues" evidence="4">
    <location>
        <begin position="1391"/>
        <end position="1400"/>
    </location>
</feature>
<evidence type="ECO:0000256" key="3">
    <source>
        <dbReference type="PROSITE-ProRule" id="PRU00047"/>
    </source>
</evidence>
<dbReference type="InterPro" id="IPR001969">
    <property type="entry name" value="Aspartic_peptidase_AS"/>
</dbReference>
<feature type="compositionally biased region" description="Low complexity" evidence="4">
    <location>
        <begin position="528"/>
        <end position="541"/>
    </location>
</feature>
<name>A0ABR1J443_9AGAR</name>
<feature type="compositionally biased region" description="Polar residues" evidence="4">
    <location>
        <begin position="573"/>
        <end position="588"/>
    </location>
</feature>
<feature type="compositionally biased region" description="Polar residues" evidence="4">
    <location>
        <begin position="332"/>
        <end position="343"/>
    </location>
</feature>
<feature type="compositionally biased region" description="Basic residues" evidence="4">
    <location>
        <begin position="1229"/>
        <end position="1241"/>
    </location>
</feature>
<feature type="region of interest" description="Disordered" evidence="4">
    <location>
        <begin position="1385"/>
        <end position="1406"/>
    </location>
</feature>
<dbReference type="Proteomes" id="UP001498398">
    <property type="component" value="Unassembled WGS sequence"/>
</dbReference>
<dbReference type="Gene3D" id="2.40.70.10">
    <property type="entry name" value="Acid Proteases"/>
    <property type="match status" value="1"/>
</dbReference>
<dbReference type="InterPro" id="IPR036875">
    <property type="entry name" value="Znf_CCHC_sf"/>
</dbReference>
<feature type="compositionally biased region" description="Basic and acidic residues" evidence="4">
    <location>
        <begin position="1744"/>
        <end position="1755"/>
    </location>
</feature>
<evidence type="ECO:0000256" key="1">
    <source>
        <dbReference type="ARBA" id="ARBA00022664"/>
    </source>
</evidence>
<evidence type="ECO:0000256" key="2">
    <source>
        <dbReference type="ARBA" id="ARBA00022750"/>
    </source>
</evidence>
<dbReference type="PROSITE" id="PS50158">
    <property type="entry name" value="ZF_CCHC"/>
    <property type="match status" value="1"/>
</dbReference>
<evidence type="ECO:0000259" key="5">
    <source>
        <dbReference type="PROSITE" id="PS50158"/>
    </source>
</evidence>
<feature type="compositionally biased region" description="Pro residues" evidence="4">
    <location>
        <begin position="1442"/>
        <end position="1452"/>
    </location>
</feature>
<dbReference type="SUPFAM" id="SSF50630">
    <property type="entry name" value="Acid proteases"/>
    <property type="match status" value="1"/>
</dbReference>
<evidence type="ECO:0000313" key="6">
    <source>
        <dbReference type="EMBL" id="KAK7447406.1"/>
    </source>
</evidence>
<dbReference type="InterPro" id="IPR001878">
    <property type="entry name" value="Znf_CCHC"/>
</dbReference>
<feature type="compositionally biased region" description="Basic residues" evidence="4">
    <location>
        <begin position="240"/>
        <end position="263"/>
    </location>
</feature>
<evidence type="ECO:0000256" key="4">
    <source>
        <dbReference type="SAM" id="MobiDB-lite"/>
    </source>
</evidence>
<keyword evidence="2" id="KW-0378">Hydrolase</keyword>
<feature type="domain" description="CCHC-type" evidence="5">
    <location>
        <begin position="365"/>
        <end position="380"/>
    </location>
</feature>
<accession>A0ABR1J443</accession>
<gene>
    <name evidence="6" type="ORF">VKT23_014115</name>
</gene>
<feature type="compositionally biased region" description="Basic and acidic residues" evidence="4">
    <location>
        <begin position="2197"/>
        <end position="2215"/>
    </location>
</feature>
<keyword evidence="3" id="KW-0479">Metal-binding</keyword>
<proteinExistence type="predicted"/>
<comment type="caution">
    <text evidence="6">The sequence shown here is derived from an EMBL/GenBank/DDBJ whole genome shotgun (WGS) entry which is preliminary data.</text>
</comment>
<feature type="compositionally biased region" description="Acidic residues" evidence="4">
    <location>
        <begin position="452"/>
        <end position="468"/>
    </location>
</feature>
<keyword evidence="3" id="KW-0862">Zinc</keyword>
<keyword evidence="3" id="KW-0863">Zinc-finger</keyword>
<feature type="compositionally biased region" description="Polar residues" evidence="4">
    <location>
        <begin position="265"/>
        <end position="284"/>
    </location>
</feature>
<dbReference type="InterPro" id="IPR021109">
    <property type="entry name" value="Peptidase_aspartic_dom_sf"/>
</dbReference>
<keyword evidence="7" id="KW-1185">Reference proteome</keyword>
<feature type="region of interest" description="Disordered" evidence="4">
    <location>
        <begin position="332"/>
        <end position="361"/>
    </location>
</feature>
<dbReference type="PROSITE" id="PS00141">
    <property type="entry name" value="ASP_PROTEASE"/>
    <property type="match status" value="1"/>
</dbReference>
<dbReference type="SUPFAM" id="SSF57756">
    <property type="entry name" value="Retrovirus zinc finger-like domains"/>
    <property type="match status" value="1"/>
</dbReference>
<feature type="region of interest" description="Disordered" evidence="4">
    <location>
        <begin position="2195"/>
        <end position="2215"/>
    </location>
</feature>
<feature type="region of interest" description="Disordered" evidence="4">
    <location>
        <begin position="198"/>
        <end position="287"/>
    </location>
</feature>
<feature type="region of interest" description="Disordered" evidence="4">
    <location>
        <begin position="1221"/>
        <end position="1271"/>
    </location>
</feature>
<keyword evidence="1" id="KW-0507">mRNA processing</keyword>
<keyword evidence="2" id="KW-0645">Protease</keyword>
<feature type="region of interest" description="Disordered" evidence="4">
    <location>
        <begin position="437"/>
        <end position="592"/>
    </location>
</feature>
<feature type="region of interest" description="Disordered" evidence="4">
    <location>
        <begin position="1734"/>
        <end position="1755"/>
    </location>
</feature>
<feature type="compositionally biased region" description="Basic and acidic residues" evidence="4">
    <location>
        <begin position="1242"/>
        <end position="1252"/>
    </location>
</feature>
<dbReference type="CDD" id="cd00303">
    <property type="entry name" value="retropepsin_like"/>
    <property type="match status" value="1"/>
</dbReference>
<sequence length="2215" mass="249863">MTTTSTRTPDMMPLMGQKGAPPKFKGSYGEVHKFLRKYEQVCTSYNLTEAQKCENIVDYTSHKVSLIIEGFKGYGEKKWDKLKGEVIKHFDAARRDNRHKTKDLRKLVKETKHQKIRSLSDWRHYQRKFAAVGGWLLNHHKIDDKEYLKQLWFGIDSKFRKHTLGPDLKLKEPKTTGDPWSEDVINKYMERYFARGTFEEEESDSDSDSSDDSCSDSDSDTSDSDSYDSDSSSDSDRGYKYSRKKRNSKTLKGKGPTRKKAKAPRNNSKDSSTSIEKATQPSSKNEVEDLIDQLSKMSIDDPQYSLTYYKAIKLDPECKSFLTAPAMRTSTVRNTFPRSNPFRNDTPRDLPPHLDPTSRPPPRQCYGCGEVGHGLRYCPKLNELVKADKVTMDPNGRYVMKGTGQSIHRNYNETMVQAYERMMKESTHQTNFIAEINPYTSEDESYNVGYESDIEPDDSPDDDDDDIEVLAADRTNKSINQARKHVFDGVHLPPKGSTSQKAKAADRNQLNQQQEMPRQYRTRAQDRPNPSNKVPVVNTPTPNIPDKPVPMDVRKPRFNPNDTKDIEMKEPITPTSNVTPNHTSGTKQEATKPLATKENTGVIPRTKDLSTPIENKRQPRQAEIAKDINSEQILKSILNTPVTVTMHDLLGTSKDLSDQMVELLRRKNVKPIVAHSYQTSEVKGFLILLDIVLPKGSVRAIVDTGSQLNIMKKSIYESYVMRPVDMTRRVVMRDANGGTKVLTGLSSNVELECGNVSTQGKFWLGEKLPFDVLLGRPWQLTNLVSVEERVEGTYLVFRKRDDPEYIRETCVGRPQQITPVPYPAPEFSAFLSGTPENPDKFNAMKEDDQEELSISLCVSDTKEELMDMPLILSANIHDTITYSPDNSEMETPSSPGNGGPCKTLDLGLETKVSSAKIPISDLANNCLEEIPIVNLVDNLYEASSPGLAMATAFEETPTPILNDNSNYDLETEMPSGRTPATDPANNCLQETSSPYFADPMRLNDETAPEELALDKWETVPCGDNHQSLDDTTQTDNYPGSNHNYYTMGNSKGGEDSTCSKPRTQLRDIAASPDINKEETLNDIEEKNPTVNFVDNIPKKQQLDPEVLAELEKSVCIMHQGQDKETSELGTQLLKREKKVQWKSKIRKWGHSLKGKLETRTMDYKDIETNGQKLEVEEEIGPNQARNQYGELLEKQDQMRKVKEKPVQKFSYSGFKTMAKRLMNRMGDKRIHKGKRKGKGKRRDPLKSSEEPLTKPTHPTDTPLPSMDHTNCLGASVQPQIYATHHSDTANSVNYADPSSNCSVIINKLPFVHTCDAGCLQDSDNSMLLSVTLLTGSHTLSVINRPSMIQSSQHSAKFTTTDSEISPMSLLPTHSTLYNGPFSVNNSNHGSSDLERLEQHGTSHGPANKEVSSVFMIQVGSENVSTQVKPDLGDVMRAPPVDPVPVSPLPRPPEQTYAHPNPMGEMTENSKEGMEIDAEGNNGEAEEKLEHYFFKPYRVGPIGLESGNLISIFGTYHLLNTPNEIFDHGGILARMRNNGLIIAKMMTNSRPLLPPYIVDIDMWCEPDQLGWYIGQFDLENYPGEWRIVPVPDKTNTFIINPSHEPDETKGTRTGKDLWHLLRCNLSRAYQDIQALDKCTDAIPLKNPSNDGSDSALDSYFKDVLETLEITRDNSEGDAMVALGTVEMEIDDDDAKTFGPLLSVSKEFFSEGYSVSDEPGLPNSTDYEGMKLEDESLGKPIPLGKFDNRTLPDPEDKPLTEEAEIEELIYLVEFDEEKRSRNSSLMPAQDKPGPPPSLIPYLRIPPVPGPTLFFELHTDQKAEFGTLASNILLREHSLLNAQNRPGAHVMEGVLRSHPIPTWVYRYSPPLNQQEFTGIDDNHPLRPECFRDKQAGLPIILELLEEGYETMIHDKYLYMLAIIDDGPLLPEMWNAKDGRGPKRNVKLITDARQEAEPPSHDPEANRLYIEHCILDSSKKHLPLPDQPNTNLLPHWDVVYQELQEFLGEEAYHEPLEDSRKIVKGNVWLPRIGTLRKARGVLVSLLRDCVFLVLKPEWREAIERLPPANDTYHYFYKHCHYFRLMKLGSNVDRGFAEACRHMTTNPHGVKVERLPECDPTNSLVTVQEDEFLYHLILLLGYGGRESVARIIRKVRNLKLILGQEVRQLLVFGYLNPVAAYDVNGTPFPMRWDLGTMAKSPPKCDKHASVETDTSKEESL</sequence>